<proteinExistence type="predicted"/>
<dbReference type="EMBL" id="CADCTY010001809">
    <property type="protein sequence ID" value="CAA9388024.1"/>
    <property type="molecule type" value="Genomic_DNA"/>
</dbReference>
<gene>
    <name evidence="1" type="ORF">AVDCRST_MAG94-5242</name>
</gene>
<sequence length="33" mass="3510">MKLPMSGMGVAAGKTSLQVFLEFFRLNAAPLLA</sequence>
<name>A0A6J4NP54_9CYAN</name>
<organism evidence="1">
    <name type="scientific">uncultured Leptolyngbya sp</name>
    <dbReference type="NCBI Taxonomy" id="332963"/>
    <lineage>
        <taxon>Bacteria</taxon>
        <taxon>Bacillati</taxon>
        <taxon>Cyanobacteriota</taxon>
        <taxon>Cyanophyceae</taxon>
        <taxon>Leptolyngbyales</taxon>
        <taxon>Leptolyngbyaceae</taxon>
        <taxon>Leptolyngbya group</taxon>
        <taxon>Leptolyngbya</taxon>
        <taxon>environmental samples</taxon>
    </lineage>
</organism>
<protein>
    <submittedName>
        <fullName evidence="1">Uncharacterized protein</fullName>
    </submittedName>
</protein>
<accession>A0A6J4NP54</accession>
<evidence type="ECO:0000313" key="1">
    <source>
        <dbReference type="EMBL" id="CAA9388024.1"/>
    </source>
</evidence>
<reference evidence="1" key="1">
    <citation type="submission" date="2020-02" db="EMBL/GenBank/DDBJ databases">
        <authorList>
            <person name="Meier V. D."/>
        </authorList>
    </citation>
    <scope>NUCLEOTIDE SEQUENCE</scope>
    <source>
        <strain evidence="1">AVDCRST_MAG94</strain>
    </source>
</reference>
<dbReference type="AlphaFoldDB" id="A0A6J4NP54"/>